<dbReference type="InterPro" id="IPR005863">
    <property type="entry name" value="UDP-N-AcMur_synth"/>
</dbReference>
<dbReference type="PROSITE" id="PS51257">
    <property type="entry name" value="PROKAR_LIPOPROTEIN"/>
    <property type="match status" value="1"/>
</dbReference>
<dbReference type="Gene3D" id="3.90.190.20">
    <property type="entry name" value="Mur ligase, C-terminal domain"/>
    <property type="match status" value="1"/>
</dbReference>
<evidence type="ECO:0000313" key="16">
    <source>
        <dbReference type="Proteomes" id="UP000249818"/>
    </source>
</evidence>
<gene>
    <name evidence="10 15" type="primary">murF</name>
    <name evidence="15" type="ORF">BARAN1_1036</name>
</gene>
<dbReference type="GO" id="GO:0009252">
    <property type="term" value="P:peptidoglycan biosynthetic process"/>
    <property type="evidence" value="ECO:0007669"/>
    <property type="project" value="UniProtKB-UniRule"/>
</dbReference>
<keyword evidence="3 10" id="KW-0132">Cell division</keyword>
<dbReference type="AlphaFoldDB" id="A0A2X3L2M3"/>
<keyword evidence="8 10" id="KW-0131">Cell cycle</keyword>
<dbReference type="Gene3D" id="3.40.1190.10">
    <property type="entry name" value="Mur-like, catalytic domain"/>
    <property type="match status" value="1"/>
</dbReference>
<dbReference type="EMBL" id="LS483254">
    <property type="protein sequence ID" value="SQD93060.1"/>
    <property type="molecule type" value="Genomic_DNA"/>
</dbReference>
<dbReference type="InterPro" id="IPR036615">
    <property type="entry name" value="Mur_ligase_C_dom_sf"/>
</dbReference>
<evidence type="ECO:0000256" key="6">
    <source>
        <dbReference type="ARBA" id="ARBA00022960"/>
    </source>
</evidence>
<dbReference type="PANTHER" id="PTHR43024">
    <property type="entry name" value="UDP-N-ACETYLMURAMOYL-TRIPEPTIDE--D-ALANYL-D-ALANINE LIGASE"/>
    <property type="match status" value="1"/>
</dbReference>
<dbReference type="GO" id="GO:0005524">
    <property type="term" value="F:ATP binding"/>
    <property type="evidence" value="ECO:0007669"/>
    <property type="project" value="UniProtKB-UniRule"/>
</dbReference>
<dbReference type="GO" id="GO:0008766">
    <property type="term" value="F:UDP-N-acetylmuramoylalanyl-D-glutamyl-2,6-diaminopimelate-D-alanyl-D-alanine ligase activity"/>
    <property type="evidence" value="ECO:0007669"/>
    <property type="project" value="RHEA"/>
</dbReference>
<dbReference type="NCBIfam" id="TIGR01143">
    <property type="entry name" value="murF"/>
    <property type="match status" value="1"/>
</dbReference>
<dbReference type="SUPFAM" id="SSF53623">
    <property type="entry name" value="MurD-like peptide ligases, catalytic domain"/>
    <property type="match status" value="1"/>
</dbReference>
<dbReference type="Pfam" id="PF02875">
    <property type="entry name" value="Mur_ligase_C"/>
    <property type="match status" value="1"/>
</dbReference>
<dbReference type="EC" id="6.3.2.10" evidence="10 11"/>
<feature type="domain" description="Mur ligase central" evidence="14">
    <location>
        <begin position="105"/>
        <end position="291"/>
    </location>
</feature>
<evidence type="ECO:0000256" key="7">
    <source>
        <dbReference type="ARBA" id="ARBA00022984"/>
    </source>
</evidence>
<dbReference type="Pfam" id="PF01225">
    <property type="entry name" value="Mur_ligase"/>
    <property type="match status" value="1"/>
</dbReference>
<dbReference type="Pfam" id="PF08245">
    <property type="entry name" value="Mur_ligase_M"/>
    <property type="match status" value="1"/>
</dbReference>
<evidence type="ECO:0000256" key="2">
    <source>
        <dbReference type="ARBA" id="ARBA00022598"/>
    </source>
</evidence>
<dbReference type="Proteomes" id="UP000249818">
    <property type="component" value="Chromosome BARAN1"/>
</dbReference>
<dbReference type="GO" id="GO:0051301">
    <property type="term" value="P:cell division"/>
    <property type="evidence" value="ECO:0007669"/>
    <property type="project" value="UniProtKB-KW"/>
</dbReference>
<dbReference type="InterPro" id="IPR035911">
    <property type="entry name" value="MurE/MurF_N"/>
</dbReference>
<keyword evidence="4 10" id="KW-0547">Nucleotide-binding</keyword>
<dbReference type="UniPathway" id="UPA00219"/>
<evidence type="ECO:0000256" key="10">
    <source>
        <dbReference type="HAMAP-Rule" id="MF_02019"/>
    </source>
</evidence>
<comment type="similarity">
    <text evidence="10">Belongs to the MurCDEF family. MurF subfamily.</text>
</comment>
<evidence type="ECO:0000256" key="4">
    <source>
        <dbReference type="ARBA" id="ARBA00022741"/>
    </source>
</evidence>
<dbReference type="GO" id="GO:0008360">
    <property type="term" value="P:regulation of cell shape"/>
    <property type="evidence" value="ECO:0007669"/>
    <property type="project" value="UniProtKB-KW"/>
</dbReference>
<feature type="domain" description="Mur ligase C-terminal" evidence="13">
    <location>
        <begin position="314"/>
        <end position="437"/>
    </location>
</feature>
<keyword evidence="9 10" id="KW-0961">Cell wall biogenesis/degradation</keyword>
<dbReference type="SUPFAM" id="SSF53244">
    <property type="entry name" value="MurD-like peptide ligases, peptide-binding domain"/>
    <property type="match status" value="1"/>
</dbReference>
<comment type="subcellular location">
    <subcellularLocation>
        <location evidence="10 11">Cytoplasm</location>
    </subcellularLocation>
</comment>
<proteinExistence type="inferred from homology"/>
<keyword evidence="16" id="KW-1185">Reference proteome</keyword>
<dbReference type="SUPFAM" id="SSF63418">
    <property type="entry name" value="MurE/MurF N-terminal domain"/>
    <property type="match status" value="1"/>
</dbReference>
<keyword evidence="5 10" id="KW-0067">ATP-binding</keyword>
<evidence type="ECO:0000313" key="15">
    <source>
        <dbReference type="EMBL" id="SQD93060.1"/>
    </source>
</evidence>
<evidence type="ECO:0000259" key="12">
    <source>
        <dbReference type="Pfam" id="PF01225"/>
    </source>
</evidence>
<dbReference type="InterPro" id="IPR004101">
    <property type="entry name" value="Mur_ligase_C"/>
</dbReference>
<dbReference type="PANTHER" id="PTHR43024:SF1">
    <property type="entry name" value="UDP-N-ACETYLMURAMOYL-TRIPEPTIDE--D-ALANYL-D-ALANINE LIGASE"/>
    <property type="match status" value="1"/>
</dbReference>
<dbReference type="GO" id="GO:0047480">
    <property type="term" value="F:UDP-N-acetylmuramoyl-tripeptide-D-alanyl-D-alanine ligase activity"/>
    <property type="evidence" value="ECO:0007669"/>
    <property type="project" value="UniProtKB-UniRule"/>
</dbReference>
<protein>
    <recommendedName>
        <fullName evidence="10 11">UDP-N-acetylmuramoyl-tripeptide--D-alanyl-D-alanine ligase</fullName>
        <ecNumber evidence="10 11">6.3.2.10</ecNumber>
    </recommendedName>
    <alternativeName>
        <fullName evidence="10">D-alanyl-D-alanine-adding enzyme</fullName>
    </alternativeName>
</protein>
<keyword evidence="2 10" id="KW-0436">Ligase</keyword>
<comment type="pathway">
    <text evidence="10 11">Cell wall biogenesis; peptidoglycan biosynthesis.</text>
</comment>
<dbReference type="GO" id="GO:0071555">
    <property type="term" value="P:cell wall organization"/>
    <property type="evidence" value="ECO:0007669"/>
    <property type="project" value="UniProtKB-KW"/>
</dbReference>
<dbReference type="InterPro" id="IPR051046">
    <property type="entry name" value="MurCDEF_CellWall_CoF430Synth"/>
</dbReference>
<evidence type="ECO:0000259" key="14">
    <source>
        <dbReference type="Pfam" id="PF08245"/>
    </source>
</evidence>
<dbReference type="InterPro" id="IPR013221">
    <property type="entry name" value="Mur_ligase_cen"/>
</dbReference>
<name>A0A2X3L2M3_9BACT</name>
<reference evidence="16" key="1">
    <citation type="submission" date="2018-05" db="EMBL/GenBank/DDBJ databases">
        <authorList>
            <person name="Hao L."/>
        </authorList>
    </citation>
    <scope>NUCLEOTIDE SEQUENCE [LARGE SCALE GENOMIC DNA]</scope>
</reference>
<sequence length="459" mass="49090">MWDLREAAEALEARLIRPTAPFSVFGAACDSRRVQPGDVFVALPGHRANGHDFLSEAFARGAMGAVVSRDPGFGTNLFLVPDVPTALRELAAWRRAAIEAPIVGVTGSFGKTTTKELVAAALSARYRTYRAPENYNTEIGVPLAILSIPDDVEAAVFELGMTARGEIRELGELLQPWAGIITSVGPAHLGSLGSLEAIAEAKWELAAALPEEGILALGWDSPELRSRADRCPGLCLRFGSTPDADFHPEDLVTDRPEGVTFRAVTPAGDLPVQLKLLGEHVPVLACGAIALAWGMGVPEKSAAQALAHVEPIPHRLQLRPAPFGWLLDDCYNANPLSVKAALRTLSTLKLAVARRAILFGDMLDLGSDEDRFHAQAIHDAQDQGVDVMFCYGPRSAAAFRFWNGPGAAEAEDLDALLTEIRKEVWSAPTLLLVKGSRAMALERAIEALVNHVTTTGSPG</sequence>
<dbReference type="KEGG" id="bana:BARAN1_1036"/>
<dbReference type="GO" id="GO:0005737">
    <property type="term" value="C:cytoplasm"/>
    <property type="evidence" value="ECO:0007669"/>
    <property type="project" value="UniProtKB-SubCell"/>
</dbReference>
<dbReference type="OrthoDB" id="9801978at2"/>
<feature type="domain" description="Mur ligase N-terminal catalytic" evidence="12">
    <location>
        <begin position="29"/>
        <end position="70"/>
    </location>
</feature>
<keyword evidence="6 10" id="KW-0133">Cell shape</keyword>
<organism evidence="15 16">
    <name type="scientific">Candidatus Bipolaricaulis anaerobius</name>
    <dbReference type="NCBI Taxonomy" id="2026885"/>
    <lineage>
        <taxon>Bacteria</taxon>
        <taxon>Candidatus Bipolaricaulota</taxon>
        <taxon>Candidatus Bipolaricaulia</taxon>
        <taxon>Candidatus Bipolaricaulales</taxon>
        <taxon>Candidatus Bipolaricaulaceae</taxon>
        <taxon>Candidatus Bipolaricaulis</taxon>
    </lineage>
</organism>
<evidence type="ECO:0000256" key="9">
    <source>
        <dbReference type="ARBA" id="ARBA00023316"/>
    </source>
</evidence>
<evidence type="ECO:0000256" key="1">
    <source>
        <dbReference type="ARBA" id="ARBA00022490"/>
    </source>
</evidence>
<dbReference type="InterPro" id="IPR000713">
    <property type="entry name" value="Mur_ligase_N"/>
</dbReference>
<comment type="catalytic activity">
    <reaction evidence="10 11">
        <text>D-alanyl-D-alanine + UDP-N-acetyl-alpha-D-muramoyl-L-alanyl-gamma-D-glutamyl-meso-2,6-diaminopimelate + ATP = UDP-N-acetyl-alpha-D-muramoyl-L-alanyl-gamma-D-glutamyl-meso-2,6-diaminopimeloyl-D-alanyl-D-alanine + ADP + phosphate + H(+)</text>
        <dbReference type="Rhea" id="RHEA:28374"/>
        <dbReference type="ChEBI" id="CHEBI:15378"/>
        <dbReference type="ChEBI" id="CHEBI:30616"/>
        <dbReference type="ChEBI" id="CHEBI:43474"/>
        <dbReference type="ChEBI" id="CHEBI:57822"/>
        <dbReference type="ChEBI" id="CHEBI:61386"/>
        <dbReference type="ChEBI" id="CHEBI:83905"/>
        <dbReference type="ChEBI" id="CHEBI:456216"/>
        <dbReference type="EC" id="6.3.2.10"/>
    </reaction>
</comment>
<evidence type="ECO:0000256" key="8">
    <source>
        <dbReference type="ARBA" id="ARBA00023306"/>
    </source>
</evidence>
<dbReference type="Gene3D" id="3.40.1390.10">
    <property type="entry name" value="MurE/MurF, N-terminal domain"/>
    <property type="match status" value="1"/>
</dbReference>
<evidence type="ECO:0000259" key="13">
    <source>
        <dbReference type="Pfam" id="PF02875"/>
    </source>
</evidence>
<dbReference type="RefSeq" id="WP_122031477.1">
    <property type="nucleotide sequence ID" value="NZ_LS483254.1"/>
</dbReference>
<evidence type="ECO:0000256" key="5">
    <source>
        <dbReference type="ARBA" id="ARBA00022840"/>
    </source>
</evidence>
<feature type="binding site" evidence="10">
    <location>
        <begin position="107"/>
        <end position="113"/>
    </location>
    <ligand>
        <name>ATP</name>
        <dbReference type="ChEBI" id="CHEBI:30616"/>
    </ligand>
</feature>
<evidence type="ECO:0000256" key="3">
    <source>
        <dbReference type="ARBA" id="ARBA00022618"/>
    </source>
</evidence>
<evidence type="ECO:0000256" key="11">
    <source>
        <dbReference type="RuleBase" id="RU004136"/>
    </source>
</evidence>
<dbReference type="HAMAP" id="MF_02019">
    <property type="entry name" value="MurF"/>
    <property type="match status" value="1"/>
</dbReference>
<keyword evidence="1 10" id="KW-0963">Cytoplasm</keyword>
<dbReference type="InterPro" id="IPR036565">
    <property type="entry name" value="Mur-like_cat_sf"/>
</dbReference>
<accession>A0A2X3L2M3</accession>
<keyword evidence="7 10" id="KW-0573">Peptidoglycan synthesis</keyword>
<comment type="function">
    <text evidence="10 11">Involved in cell wall formation. Catalyzes the final step in the synthesis of UDP-N-acetylmuramoyl-pentapeptide, the precursor of murein.</text>
</comment>